<keyword evidence="2" id="KW-0472">Membrane</keyword>
<dbReference type="Proteomes" id="UP001295423">
    <property type="component" value="Unassembled WGS sequence"/>
</dbReference>
<dbReference type="EMBL" id="CAKOGP040001112">
    <property type="protein sequence ID" value="CAJ1942178.1"/>
    <property type="molecule type" value="Genomic_DNA"/>
</dbReference>
<feature type="region of interest" description="Disordered" evidence="1">
    <location>
        <begin position="1"/>
        <end position="46"/>
    </location>
</feature>
<comment type="caution">
    <text evidence="3">The sequence shown here is derived from an EMBL/GenBank/DDBJ whole genome shotgun (WGS) entry which is preliminary data.</text>
</comment>
<proteinExistence type="predicted"/>
<evidence type="ECO:0000256" key="2">
    <source>
        <dbReference type="SAM" id="Phobius"/>
    </source>
</evidence>
<feature type="region of interest" description="Disordered" evidence="1">
    <location>
        <begin position="71"/>
        <end position="107"/>
    </location>
</feature>
<dbReference type="AlphaFoldDB" id="A0AAD2CPX7"/>
<gene>
    <name evidence="3" type="ORF">CYCCA115_LOCUS7817</name>
</gene>
<feature type="transmembrane region" description="Helical" evidence="2">
    <location>
        <begin position="177"/>
        <end position="195"/>
    </location>
</feature>
<evidence type="ECO:0000313" key="4">
    <source>
        <dbReference type="Proteomes" id="UP001295423"/>
    </source>
</evidence>
<sequence>MRILDYQYGAPDMHESKPQPVTPDETSSSSSSARVEDRGETTLPLHHQVQATQRMGTETCVPYILVTPTKSASSRVEASQNTPITTASLDDESLESSVLPSPSPRHTDQLNADHVRFSVNYLNLQHLSPTNIQLEKHKIEVVLETFIPKLVLEVMGGAGAVWGFSEAIGLRTSMNAWFWRPVTLFAGSLFFIRWYRQVKEFSRLYDLRHKRRSTVEGETAHLLWQENV</sequence>
<keyword evidence="4" id="KW-1185">Reference proteome</keyword>
<feature type="compositionally biased region" description="Polar residues" evidence="1">
    <location>
        <begin position="71"/>
        <end position="87"/>
    </location>
</feature>
<protein>
    <submittedName>
        <fullName evidence="3">Uncharacterized protein</fullName>
    </submittedName>
</protein>
<keyword evidence="2" id="KW-0812">Transmembrane</keyword>
<accession>A0AAD2CPX7</accession>
<evidence type="ECO:0000256" key="1">
    <source>
        <dbReference type="SAM" id="MobiDB-lite"/>
    </source>
</evidence>
<name>A0AAD2CPX7_9STRA</name>
<reference evidence="3" key="1">
    <citation type="submission" date="2023-08" db="EMBL/GenBank/DDBJ databases">
        <authorList>
            <person name="Audoor S."/>
            <person name="Bilcke G."/>
        </authorList>
    </citation>
    <scope>NUCLEOTIDE SEQUENCE</scope>
</reference>
<organism evidence="3 4">
    <name type="scientific">Cylindrotheca closterium</name>
    <dbReference type="NCBI Taxonomy" id="2856"/>
    <lineage>
        <taxon>Eukaryota</taxon>
        <taxon>Sar</taxon>
        <taxon>Stramenopiles</taxon>
        <taxon>Ochrophyta</taxon>
        <taxon>Bacillariophyta</taxon>
        <taxon>Bacillariophyceae</taxon>
        <taxon>Bacillariophycidae</taxon>
        <taxon>Bacillariales</taxon>
        <taxon>Bacillariaceae</taxon>
        <taxon>Cylindrotheca</taxon>
    </lineage>
</organism>
<evidence type="ECO:0000313" key="3">
    <source>
        <dbReference type="EMBL" id="CAJ1942178.1"/>
    </source>
</evidence>
<keyword evidence="2" id="KW-1133">Transmembrane helix</keyword>